<accession>A0A1F6DF33</accession>
<evidence type="ECO:0008006" key="3">
    <source>
        <dbReference type="Google" id="ProtNLM"/>
    </source>
</evidence>
<name>A0A1F6DF33_9BACT</name>
<protein>
    <recommendedName>
        <fullName evidence="3">Restriction endonuclease</fullName>
    </recommendedName>
</protein>
<sequence>MNKDYTKAIKAIINFKKIFDKIDPKTPRKLVGEIGEFYALKELERLGLKPERKGGQGRYDIHLKKLDKRVEVKTSLLKNGGEHPDKKIQFWGWAVERWGQKRLNKFDYLVGVALEDNFFATTFYIFTYEEAFRVGDVHVPHFTNVKKKIHLFENKKSYSKAIKLKPKLITPFERKINNLPGLFLNKWNKIQ</sequence>
<proteinExistence type="predicted"/>
<comment type="caution">
    <text evidence="1">The sequence shown here is derived from an EMBL/GenBank/DDBJ whole genome shotgun (WGS) entry which is preliminary data.</text>
</comment>
<dbReference type="Gene3D" id="3.40.1350.10">
    <property type="match status" value="1"/>
</dbReference>
<dbReference type="InterPro" id="IPR011856">
    <property type="entry name" value="tRNA_endonuc-like_dom_sf"/>
</dbReference>
<reference evidence="1 2" key="1">
    <citation type="journal article" date="2016" name="Nat. Commun.">
        <title>Thousands of microbial genomes shed light on interconnected biogeochemical processes in an aquifer system.</title>
        <authorList>
            <person name="Anantharaman K."/>
            <person name="Brown C.T."/>
            <person name="Hug L.A."/>
            <person name="Sharon I."/>
            <person name="Castelle C.J."/>
            <person name="Probst A.J."/>
            <person name="Thomas B.C."/>
            <person name="Singh A."/>
            <person name="Wilkins M.J."/>
            <person name="Karaoz U."/>
            <person name="Brodie E.L."/>
            <person name="Williams K.H."/>
            <person name="Hubbard S.S."/>
            <person name="Banfield J.F."/>
        </authorList>
    </citation>
    <scope>NUCLEOTIDE SEQUENCE [LARGE SCALE GENOMIC DNA]</scope>
</reference>
<dbReference type="GO" id="GO:0003676">
    <property type="term" value="F:nucleic acid binding"/>
    <property type="evidence" value="ECO:0007669"/>
    <property type="project" value="InterPro"/>
</dbReference>
<organism evidence="1 2">
    <name type="scientific">Candidatus Kaiserbacteria bacterium RIFCSPHIGHO2_02_FULL_49_16</name>
    <dbReference type="NCBI Taxonomy" id="1798490"/>
    <lineage>
        <taxon>Bacteria</taxon>
        <taxon>Candidatus Kaiseribacteriota</taxon>
    </lineage>
</organism>
<dbReference type="EMBL" id="MFLD01000022">
    <property type="protein sequence ID" value="OGG59976.1"/>
    <property type="molecule type" value="Genomic_DNA"/>
</dbReference>
<evidence type="ECO:0000313" key="2">
    <source>
        <dbReference type="Proteomes" id="UP000178042"/>
    </source>
</evidence>
<gene>
    <name evidence="1" type="ORF">A3C86_01040</name>
</gene>
<dbReference type="AlphaFoldDB" id="A0A1F6DF33"/>
<evidence type="ECO:0000313" key="1">
    <source>
        <dbReference type="EMBL" id="OGG59976.1"/>
    </source>
</evidence>
<dbReference type="Proteomes" id="UP000178042">
    <property type="component" value="Unassembled WGS sequence"/>
</dbReference>